<name>A0A7W7G8D9_9ACTN</name>
<dbReference type="EMBL" id="JACHND010000001">
    <property type="protein sequence ID" value="MBB4700192.1"/>
    <property type="molecule type" value="Genomic_DNA"/>
</dbReference>
<accession>A0A7W7G8D9</accession>
<keyword evidence="2" id="KW-1185">Reference proteome</keyword>
<dbReference type="RefSeq" id="WP_184878163.1">
    <property type="nucleotide sequence ID" value="NZ_BOOV01000008.1"/>
</dbReference>
<protein>
    <submittedName>
        <fullName evidence="1">Uncharacterized protein</fullName>
    </submittedName>
</protein>
<reference evidence="1 2" key="1">
    <citation type="submission" date="2020-08" db="EMBL/GenBank/DDBJ databases">
        <title>Sequencing the genomes of 1000 actinobacteria strains.</title>
        <authorList>
            <person name="Klenk H.-P."/>
        </authorList>
    </citation>
    <scope>NUCLEOTIDE SEQUENCE [LARGE SCALE GENOMIC DNA]</scope>
    <source>
        <strain evidence="1 2">DSM 45784</strain>
    </source>
</reference>
<organism evidence="1 2">
    <name type="scientific">Sphaerisporangium siamense</name>
    <dbReference type="NCBI Taxonomy" id="795645"/>
    <lineage>
        <taxon>Bacteria</taxon>
        <taxon>Bacillati</taxon>
        <taxon>Actinomycetota</taxon>
        <taxon>Actinomycetes</taxon>
        <taxon>Streptosporangiales</taxon>
        <taxon>Streptosporangiaceae</taxon>
        <taxon>Sphaerisporangium</taxon>
    </lineage>
</organism>
<sequence>MSHRAGNPLVYLTGAVTRLVTAVFVIGLAGAIAASPAEAASPTITASDDHGRGSHNRISRVGNGKYISAILETSSPNYNIGTQNMSLELQHGSSAIGIGNCKRKHRICNIRIRQNAAYTRRNTTGG</sequence>
<gene>
    <name evidence="1" type="ORF">BJ982_001736</name>
</gene>
<proteinExistence type="predicted"/>
<evidence type="ECO:0000313" key="2">
    <source>
        <dbReference type="Proteomes" id="UP000542210"/>
    </source>
</evidence>
<dbReference type="Proteomes" id="UP000542210">
    <property type="component" value="Unassembled WGS sequence"/>
</dbReference>
<evidence type="ECO:0000313" key="1">
    <source>
        <dbReference type="EMBL" id="MBB4700192.1"/>
    </source>
</evidence>
<comment type="caution">
    <text evidence="1">The sequence shown here is derived from an EMBL/GenBank/DDBJ whole genome shotgun (WGS) entry which is preliminary data.</text>
</comment>
<dbReference type="AlphaFoldDB" id="A0A7W7G8D9"/>